<evidence type="ECO:0000256" key="3">
    <source>
        <dbReference type="SAM" id="Phobius"/>
    </source>
</evidence>
<keyword evidence="3" id="KW-0812">Transmembrane</keyword>
<dbReference type="AlphaFoldDB" id="A0A2V4R4A7"/>
<keyword evidence="1" id="KW-0175">Coiled coil</keyword>
<keyword evidence="3" id="KW-0472">Membrane</keyword>
<evidence type="ECO:0008006" key="6">
    <source>
        <dbReference type="Google" id="ProtNLM"/>
    </source>
</evidence>
<evidence type="ECO:0000256" key="2">
    <source>
        <dbReference type="SAM" id="MobiDB-lite"/>
    </source>
</evidence>
<dbReference type="PANTHER" id="PTHR32309">
    <property type="entry name" value="TYROSINE-PROTEIN KINASE"/>
    <property type="match status" value="1"/>
</dbReference>
<dbReference type="RefSeq" id="WP_110556757.1">
    <property type="nucleotide sequence ID" value="NZ_NKUB01000009.1"/>
</dbReference>
<feature type="compositionally biased region" description="Polar residues" evidence="2">
    <location>
        <begin position="1"/>
        <end position="14"/>
    </location>
</feature>
<comment type="caution">
    <text evidence="4">The sequence shown here is derived from an EMBL/GenBank/DDBJ whole genome shotgun (WGS) entry which is preliminary data.</text>
</comment>
<sequence>MSDTSSAGTSQTVETRAKAPSVSPLSSSRAAIGLPAFPLELPRRSFGLLVFGLMVILPTFIAFVYYDLLAAPQYQTQATFAIRSTTDHYGSETGGGVGIFGPPAGPVSATQSYGLLSYLDSAPAIEDLTQAGVNVRGMLASPRADFLSRLSAHAKIEDVVADWRKKVRLQYDVTKGIITLNTYAFSADDSYTLADGVLQLSERMANTISQRVQQDAVKYAEESLNETERNLTDTRNRLAEFRARTGVVDAERSNQSEINMEQALRQALFAAQSQADDLRRSGGMNSPALASLQQKISTIQGQINGIQQRVRGGSADHAATPTEGWASVMDTNTLLLDQMKEAQTHYDEARNTLRELRQNAVKQNAYVLIYVRPVKAGMAAFPRYLLSPLTVTGCAFIAWAISLLLFYALRDSR</sequence>
<gene>
    <name evidence="4" type="ORF">CFR76_08530</name>
</gene>
<dbReference type="GO" id="GO:0004713">
    <property type="term" value="F:protein tyrosine kinase activity"/>
    <property type="evidence" value="ECO:0007669"/>
    <property type="project" value="TreeGrafter"/>
</dbReference>
<organism evidence="4 5">
    <name type="scientific">Komagataeibacter swingsii</name>
    <dbReference type="NCBI Taxonomy" id="215220"/>
    <lineage>
        <taxon>Bacteria</taxon>
        <taxon>Pseudomonadati</taxon>
        <taxon>Pseudomonadota</taxon>
        <taxon>Alphaproteobacteria</taxon>
        <taxon>Acetobacterales</taxon>
        <taxon>Acetobacteraceae</taxon>
        <taxon>Komagataeibacter</taxon>
    </lineage>
</organism>
<dbReference type="GO" id="GO:0005886">
    <property type="term" value="C:plasma membrane"/>
    <property type="evidence" value="ECO:0007669"/>
    <property type="project" value="TreeGrafter"/>
</dbReference>
<dbReference type="Proteomes" id="UP000247371">
    <property type="component" value="Unassembled WGS sequence"/>
</dbReference>
<feature type="transmembrane region" description="Helical" evidence="3">
    <location>
        <begin position="384"/>
        <end position="409"/>
    </location>
</feature>
<feature type="transmembrane region" description="Helical" evidence="3">
    <location>
        <begin position="46"/>
        <end position="66"/>
    </location>
</feature>
<dbReference type="InterPro" id="IPR050445">
    <property type="entry name" value="Bact_polysacc_biosynth/exp"/>
</dbReference>
<evidence type="ECO:0000313" key="5">
    <source>
        <dbReference type="Proteomes" id="UP000247371"/>
    </source>
</evidence>
<feature type="coiled-coil region" evidence="1">
    <location>
        <begin position="217"/>
        <end position="244"/>
    </location>
</feature>
<feature type="region of interest" description="Disordered" evidence="2">
    <location>
        <begin position="1"/>
        <end position="21"/>
    </location>
</feature>
<name>A0A2V4R4A7_9PROT</name>
<feature type="coiled-coil region" evidence="1">
    <location>
        <begin position="339"/>
        <end position="366"/>
    </location>
</feature>
<protein>
    <recommendedName>
        <fullName evidence="6">Capsule biosynthesis protein</fullName>
    </recommendedName>
</protein>
<reference evidence="4 5" key="1">
    <citation type="submission" date="2017-07" db="EMBL/GenBank/DDBJ databases">
        <title>A draft genome sequence of Komagataeibacter swingsii LMG 22125.</title>
        <authorList>
            <person name="Skraban J."/>
            <person name="Cleenwerck I."/>
            <person name="Vandamme P."/>
            <person name="Trcek J."/>
        </authorList>
    </citation>
    <scope>NUCLEOTIDE SEQUENCE [LARGE SCALE GENOMIC DNA]</scope>
    <source>
        <strain evidence="4 5">LMG 22125</strain>
    </source>
</reference>
<evidence type="ECO:0000256" key="1">
    <source>
        <dbReference type="SAM" id="Coils"/>
    </source>
</evidence>
<evidence type="ECO:0000313" key="4">
    <source>
        <dbReference type="EMBL" id="PYD69593.1"/>
    </source>
</evidence>
<accession>A0A2V4R4A7</accession>
<keyword evidence="5" id="KW-1185">Reference proteome</keyword>
<dbReference type="PANTHER" id="PTHR32309:SF13">
    <property type="entry name" value="FERRIC ENTEROBACTIN TRANSPORT PROTEIN FEPE"/>
    <property type="match status" value="1"/>
</dbReference>
<proteinExistence type="predicted"/>
<keyword evidence="3" id="KW-1133">Transmembrane helix</keyword>
<dbReference type="EMBL" id="NKUB01000009">
    <property type="protein sequence ID" value="PYD69593.1"/>
    <property type="molecule type" value="Genomic_DNA"/>
</dbReference>